<dbReference type="GO" id="GO:0051782">
    <property type="term" value="P:negative regulation of cell division"/>
    <property type="evidence" value="ECO:0007669"/>
    <property type="project" value="TreeGrafter"/>
</dbReference>
<dbReference type="PANTHER" id="PTHR43384:SF4">
    <property type="entry name" value="CELLULOSE BIOSYNTHESIS PROTEIN BCSQ-RELATED"/>
    <property type="match status" value="1"/>
</dbReference>
<dbReference type="GO" id="GO:0005524">
    <property type="term" value="F:ATP binding"/>
    <property type="evidence" value="ECO:0007669"/>
    <property type="project" value="UniProtKB-KW"/>
</dbReference>
<keyword evidence="5" id="KW-1185">Reference proteome</keyword>
<dbReference type="InterPro" id="IPR050625">
    <property type="entry name" value="ParA/MinD_ATPase"/>
</dbReference>
<dbReference type="SUPFAM" id="SSF52172">
    <property type="entry name" value="CheY-like"/>
    <property type="match status" value="1"/>
</dbReference>
<accession>A0A846QVP4</accession>
<dbReference type="AlphaFoldDB" id="A0A846QVP4"/>
<evidence type="ECO:0000256" key="2">
    <source>
        <dbReference type="ARBA" id="ARBA00022840"/>
    </source>
</evidence>
<dbReference type="InterPro" id="IPR033756">
    <property type="entry name" value="YlxH/NBP35"/>
</dbReference>
<keyword evidence="4" id="KW-0966">Cell projection</keyword>
<dbReference type="PANTHER" id="PTHR43384">
    <property type="entry name" value="SEPTUM SITE-DETERMINING PROTEIN MIND HOMOLOG, CHLOROPLASTIC-RELATED"/>
    <property type="match status" value="1"/>
</dbReference>
<evidence type="ECO:0000313" key="5">
    <source>
        <dbReference type="Proteomes" id="UP000580856"/>
    </source>
</evidence>
<evidence type="ECO:0000313" key="4">
    <source>
        <dbReference type="EMBL" id="NJB68709.1"/>
    </source>
</evidence>
<dbReference type="EMBL" id="JAATJA010000002">
    <property type="protein sequence ID" value="NJB68709.1"/>
    <property type="molecule type" value="Genomic_DNA"/>
</dbReference>
<dbReference type="Gene3D" id="3.40.50.300">
    <property type="entry name" value="P-loop containing nucleotide triphosphate hydrolases"/>
    <property type="match status" value="1"/>
</dbReference>
<comment type="caution">
    <text evidence="4">The sequence shown here is derived from an EMBL/GenBank/DDBJ whole genome shotgun (WGS) entry which is preliminary data.</text>
</comment>
<feature type="region of interest" description="Disordered" evidence="3">
    <location>
        <begin position="279"/>
        <end position="305"/>
    </location>
</feature>
<feature type="region of interest" description="Disordered" evidence="3">
    <location>
        <begin position="358"/>
        <end position="405"/>
    </location>
</feature>
<dbReference type="InterPro" id="IPR033875">
    <property type="entry name" value="FlhG"/>
</dbReference>
<proteinExistence type="predicted"/>
<organism evidence="4 5">
    <name type="scientific">Desulfobaculum xiamenense</name>
    <dbReference type="NCBI Taxonomy" id="995050"/>
    <lineage>
        <taxon>Bacteria</taxon>
        <taxon>Pseudomonadati</taxon>
        <taxon>Thermodesulfobacteriota</taxon>
        <taxon>Desulfovibrionia</taxon>
        <taxon>Desulfovibrionales</taxon>
        <taxon>Desulfovibrionaceae</taxon>
        <taxon>Desulfobaculum</taxon>
    </lineage>
</organism>
<evidence type="ECO:0000256" key="3">
    <source>
        <dbReference type="SAM" id="MobiDB-lite"/>
    </source>
</evidence>
<keyword evidence="2" id="KW-0067">ATP-binding</keyword>
<dbReference type="GO" id="GO:0005829">
    <property type="term" value="C:cytosol"/>
    <property type="evidence" value="ECO:0007669"/>
    <property type="project" value="TreeGrafter"/>
</dbReference>
<dbReference type="InterPro" id="IPR027417">
    <property type="entry name" value="P-loop_NTPase"/>
</dbReference>
<dbReference type="Proteomes" id="UP000580856">
    <property type="component" value="Unassembled WGS sequence"/>
</dbReference>
<protein>
    <submittedName>
        <fullName evidence="4">Flagellar biosynthesis protein FlhG</fullName>
    </submittedName>
</protein>
<feature type="compositionally biased region" description="Low complexity" evidence="3">
    <location>
        <begin position="374"/>
        <end position="394"/>
    </location>
</feature>
<keyword evidence="1" id="KW-0547">Nucleotide-binding</keyword>
<evidence type="ECO:0000256" key="1">
    <source>
        <dbReference type="ARBA" id="ARBA00022741"/>
    </source>
</evidence>
<dbReference type="GO" id="GO:0009898">
    <property type="term" value="C:cytoplasmic side of plasma membrane"/>
    <property type="evidence" value="ECO:0007669"/>
    <property type="project" value="TreeGrafter"/>
</dbReference>
<dbReference type="RefSeq" id="WP_167941754.1">
    <property type="nucleotide sequence ID" value="NZ_JAATJA010000002.1"/>
</dbReference>
<keyword evidence="4" id="KW-0969">Cilium</keyword>
<dbReference type="InterPro" id="IPR011006">
    <property type="entry name" value="CheY-like_superfamily"/>
</dbReference>
<gene>
    <name evidence="4" type="ORF">GGQ74_002382</name>
</gene>
<dbReference type="CDD" id="cd02038">
    <property type="entry name" value="FlhG-like"/>
    <property type="match status" value="1"/>
</dbReference>
<reference evidence="4 5" key="1">
    <citation type="submission" date="2020-03" db="EMBL/GenBank/DDBJ databases">
        <title>Genomic Encyclopedia of Type Strains, Phase IV (KMG-IV): sequencing the most valuable type-strain genomes for metagenomic binning, comparative biology and taxonomic classification.</title>
        <authorList>
            <person name="Goeker M."/>
        </authorList>
    </citation>
    <scope>NUCLEOTIDE SEQUENCE [LARGE SCALE GENOMIC DNA]</scope>
    <source>
        <strain evidence="4 5">DSM 24233</strain>
    </source>
</reference>
<sequence length="517" mass="54408">MKITPVTPDAPGTRIVSIASGKGGVGKTSVTVNLAFALGAFGHSVCILDADLGLSNVDILLGVSPTKTLEDVLFSGVPIREAIVPVGPGVDLVSGASGVPRLAELDRATRARLVREFKTLETYDFILVDNSPGITAQVTSICLSSRDIVVVVNPDATSITDAYALIKVLSQNGLWWSPLLLVNRARSDAHARLVFEKLRATAARRLHIDCSSLGHIPEDPRVSSATALQRPLMEVAPNSPAALAIARAAQRLASIGGARGRDISPHRFLDASVMRLKQHTPPAKHAAPSACASTNPSGGTAQPTPQLPAAAVVLERVDALVESLETDTSPAQRAATVHAVRRELSSLRTMLHAPATTVANRQDATAPSPPPAAPSAKKSSATPAAKAPASHAPTSPTPRRPSPATALLVCPDDALRDVVVELLRDAGFATTLAPHPTREAAPDFASFGLGVVCWDGPARRIEHLMTQSGATPMIWLRGYRRTPDKEPRLPQAGVTVIEKPFSVATLRDTFRLAASRN</sequence>
<name>A0A846QVP4_9BACT</name>
<dbReference type="Pfam" id="PF10609">
    <property type="entry name" value="ParA"/>
    <property type="match status" value="1"/>
</dbReference>
<dbReference type="SUPFAM" id="SSF52540">
    <property type="entry name" value="P-loop containing nucleoside triphosphate hydrolases"/>
    <property type="match status" value="1"/>
</dbReference>
<dbReference type="GO" id="GO:0016887">
    <property type="term" value="F:ATP hydrolysis activity"/>
    <property type="evidence" value="ECO:0007669"/>
    <property type="project" value="TreeGrafter"/>
</dbReference>
<keyword evidence="4" id="KW-0282">Flagellum</keyword>